<keyword evidence="1" id="KW-0560">Oxidoreductase</keyword>
<dbReference type="Pfam" id="PF00171">
    <property type="entry name" value="Aldedh"/>
    <property type="match status" value="1"/>
</dbReference>
<protein>
    <submittedName>
        <fullName evidence="3">Aldehyde dehydrogenase</fullName>
    </submittedName>
</protein>
<dbReference type="InterPro" id="IPR016163">
    <property type="entry name" value="Ald_DH_C"/>
</dbReference>
<gene>
    <name evidence="3" type="ORF">BO82DRAFT_358626</name>
</gene>
<dbReference type="PANTHER" id="PTHR43353">
    <property type="entry name" value="SUCCINATE-SEMIALDEHYDE DEHYDROGENASE, MITOCHONDRIAL"/>
    <property type="match status" value="1"/>
</dbReference>
<reference evidence="3 4" key="1">
    <citation type="submission" date="2016-12" db="EMBL/GenBank/DDBJ databases">
        <title>The genomes of Aspergillus section Nigri reveals drivers in fungal speciation.</title>
        <authorList>
            <consortium name="DOE Joint Genome Institute"/>
            <person name="Vesth T.C."/>
            <person name="Nybo J."/>
            <person name="Theobald S."/>
            <person name="Brandl J."/>
            <person name="Frisvad J.C."/>
            <person name="Nielsen K.F."/>
            <person name="Lyhne E.K."/>
            <person name="Kogle M.E."/>
            <person name="Kuo A."/>
            <person name="Riley R."/>
            <person name="Clum A."/>
            <person name="Nolan M."/>
            <person name="Lipzen A."/>
            <person name="Salamov A."/>
            <person name="Henrissat B."/>
            <person name="Wiebenga A."/>
            <person name="De Vries R.P."/>
            <person name="Grigoriev I.V."/>
            <person name="Mortensen U.H."/>
            <person name="Andersen M.R."/>
            <person name="Baker S.E."/>
        </authorList>
    </citation>
    <scope>NUCLEOTIDE SEQUENCE [LARGE SCALE GENOMIC DNA]</scope>
    <source>
        <strain evidence="3 4">CBS 121591</strain>
    </source>
</reference>
<evidence type="ECO:0000313" key="3">
    <source>
        <dbReference type="EMBL" id="PYH76969.1"/>
    </source>
</evidence>
<evidence type="ECO:0000313" key="4">
    <source>
        <dbReference type="Proteomes" id="UP000248340"/>
    </source>
</evidence>
<evidence type="ECO:0000256" key="1">
    <source>
        <dbReference type="ARBA" id="ARBA00023002"/>
    </source>
</evidence>
<dbReference type="Gene3D" id="3.40.605.10">
    <property type="entry name" value="Aldehyde Dehydrogenase, Chain A, domain 1"/>
    <property type="match status" value="1"/>
</dbReference>
<dbReference type="OrthoDB" id="310895at2759"/>
<dbReference type="Proteomes" id="UP000248340">
    <property type="component" value="Unassembled WGS sequence"/>
</dbReference>
<dbReference type="CDD" id="cd07105">
    <property type="entry name" value="ALDH_SaliADH"/>
    <property type="match status" value="1"/>
</dbReference>
<dbReference type="InterPro" id="IPR015590">
    <property type="entry name" value="Aldehyde_DH_dom"/>
</dbReference>
<dbReference type="GeneID" id="37139087"/>
<sequence>MSSSTVPLIIDNQDVQTASAFEVRNPRTGALVHHASSASVIEAEKAVKSAQSAFVSWSKSKPAVRRAVLLRVAELLEHRREELLGYVIEETSVERQFADFGITAGINLVTDVAGKVSGINGYSPMLAGDATAIVYKEPYGVMLGIAPWNAPFILGVRKAALAVAAGNTMILKGAELAPKSYWAIGDVFRQAGLPAGCVNVLVHCTKDAAKVTTALIAAPEIQKICFTGSTAVGRIIAATAGENLKPVVLELGGKGSCIVLDDANLEKAAVACTLGAFMHAGQVCMSTERIIVHRNVIADFRTALRSFINAIYGDDKPAPALISPVPVEKNKSLVKDAVAKGATILTGTLDAPVDSKTGMRPIVVEGVTVSMDMYYSESFGPTVSLFVVDSDSEALQLANDTDYGLSTSIFTENLGRGLSIARELDTGAVHINSMTIHDEPVLPHGGVKSSGYGRFGGADGLDEFLKTKSVTWMN</sequence>
<dbReference type="VEuPathDB" id="FungiDB:BO82DRAFT_358626"/>
<dbReference type="InterPro" id="IPR050740">
    <property type="entry name" value="Aldehyde_DH_Superfamily"/>
</dbReference>
<accession>A0A319BZP6</accession>
<dbReference type="Gene3D" id="3.40.309.10">
    <property type="entry name" value="Aldehyde Dehydrogenase, Chain A, domain 2"/>
    <property type="match status" value="1"/>
</dbReference>
<dbReference type="GO" id="GO:0004777">
    <property type="term" value="F:succinate-semialdehyde dehydrogenase (NAD+) activity"/>
    <property type="evidence" value="ECO:0007669"/>
    <property type="project" value="TreeGrafter"/>
</dbReference>
<dbReference type="PANTHER" id="PTHR43353:SF6">
    <property type="entry name" value="CYTOPLASMIC ALDEHYDE DEHYDROGENASE (EUROFUNG)"/>
    <property type="match status" value="1"/>
</dbReference>
<dbReference type="EMBL" id="KZ821747">
    <property type="protein sequence ID" value="PYH76969.1"/>
    <property type="molecule type" value="Genomic_DNA"/>
</dbReference>
<dbReference type="InterPro" id="IPR016161">
    <property type="entry name" value="Ald_DH/histidinol_DH"/>
</dbReference>
<proteinExistence type="predicted"/>
<dbReference type="AlphaFoldDB" id="A0A319BZP6"/>
<name>A0A319BZP6_9EURO</name>
<dbReference type="RefSeq" id="XP_025487169.1">
    <property type="nucleotide sequence ID" value="XM_025636346.1"/>
</dbReference>
<dbReference type="SUPFAM" id="SSF53720">
    <property type="entry name" value="ALDH-like"/>
    <property type="match status" value="1"/>
</dbReference>
<dbReference type="InterPro" id="IPR016162">
    <property type="entry name" value="Ald_DH_N"/>
</dbReference>
<keyword evidence="4" id="KW-1185">Reference proteome</keyword>
<dbReference type="GO" id="GO:0009450">
    <property type="term" value="P:gamma-aminobutyric acid catabolic process"/>
    <property type="evidence" value="ECO:0007669"/>
    <property type="project" value="TreeGrafter"/>
</dbReference>
<evidence type="ECO:0000259" key="2">
    <source>
        <dbReference type="Pfam" id="PF00171"/>
    </source>
</evidence>
<organism evidence="3 4">
    <name type="scientific">Aspergillus uvarum CBS 121591</name>
    <dbReference type="NCBI Taxonomy" id="1448315"/>
    <lineage>
        <taxon>Eukaryota</taxon>
        <taxon>Fungi</taxon>
        <taxon>Dikarya</taxon>
        <taxon>Ascomycota</taxon>
        <taxon>Pezizomycotina</taxon>
        <taxon>Eurotiomycetes</taxon>
        <taxon>Eurotiomycetidae</taxon>
        <taxon>Eurotiales</taxon>
        <taxon>Aspergillaceae</taxon>
        <taxon>Aspergillus</taxon>
        <taxon>Aspergillus subgen. Circumdati</taxon>
    </lineage>
</organism>
<dbReference type="STRING" id="1448315.A0A319BZP6"/>
<feature type="domain" description="Aldehyde dehydrogenase" evidence="2">
    <location>
        <begin position="19"/>
        <end position="470"/>
    </location>
</feature>